<comment type="caution">
    <text evidence="9">The sequence shown here is derived from an EMBL/GenBank/DDBJ whole genome shotgun (WGS) entry which is preliminary data.</text>
</comment>
<evidence type="ECO:0000256" key="7">
    <source>
        <dbReference type="SAM" id="Phobius"/>
    </source>
</evidence>
<dbReference type="OrthoDB" id="9773404at2"/>
<feature type="transmembrane region" description="Helical" evidence="7">
    <location>
        <begin position="12"/>
        <end position="32"/>
    </location>
</feature>
<dbReference type="InterPro" id="IPR011701">
    <property type="entry name" value="MFS"/>
</dbReference>
<evidence type="ECO:0000259" key="8">
    <source>
        <dbReference type="PROSITE" id="PS50850"/>
    </source>
</evidence>
<dbReference type="InterPro" id="IPR020846">
    <property type="entry name" value="MFS_dom"/>
</dbReference>
<evidence type="ECO:0000256" key="4">
    <source>
        <dbReference type="ARBA" id="ARBA00022989"/>
    </source>
</evidence>
<evidence type="ECO:0000256" key="6">
    <source>
        <dbReference type="ARBA" id="ARBA00023136"/>
    </source>
</evidence>
<dbReference type="PANTHER" id="PTHR23515">
    <property type="entry name" value="HIGH-AFFINITY NITRATE TRANSPORTER 2.3"/>
    <property type="match status" value="1"/>
</dbReference>
<feature type="transmembrane region" description="Helical" evidence="7">
    <location>
        <begin position="380"/>
        <end position="403"/>
    </location>
</feature>
<organism evidence="9 10">
    <name type="scientific">Shewanella atlantica</name>
    <dbReference type="NCBI Taxonomy" id="271099"/>
    <lineage>
        <taxon>Bacteria</taxon>
        <taxon>Pseudomonadati</taxon>
        <taxon>Pseudomonadota</taxon>
        <taxon>Gammaproteobacteria</taxon>
        <taxon>Alteromonadales</taxon>
        <taxon>Shewanellaceae</taxon>
        <taxon>Shewanella</taxon>
    </lineage>
</organism>
<feature type="transmembrane region" description="Helical" evidence="7">
    <location>
        <begin position="352"/>
        <end position="374"/>
    </location>
</feature>
<feature type="transmembrane region" description="Helical" evidence="7">
    <location>
        <begin position="134"/>
        <end position="159"/>
    </location>
</feature>
<name>A0A3S0I9D2_9GAMM</name>
<feature type="transmembrane region" description="Helical" evidence="7">
    <location>
        <begin position="47"/>
        <end position="65"/>
    </location>
</feature>
<feature type="transmembrane region" description="Helical" evidence="7">
    <location>
        <begin position="216"/>
        <end position="236"/>
    </location>
</feature>
<dbReference type="InterPro" id="IPR036259">
    <property type="entry name" value="MFS_trans_sf"/>
</dbReference>
<dbReference type="PROSITE" id="PS50850">
    <property type="entry name" value="MFS"/>
    <property type="match status" value="1"/>
</dbReference>
<feature type="transmembrane region" description="Helical" evidence="7">
    <location>
        <begin position="248"/>
        <end position="269"/>
    </location>
</feature>
<keyword evidence="10" id="KW-1185">Reference proteome</keyword>
<feature type="transmembrane region" description="Helical" evidence="7">
    <location>
        <begin position="77"/>
        <end position="95"/>
    </location>
</feature>
<keyword evidence="4 7" id="KW-1133">Transmembrane helix</keyword>
<evidence type="ECO:0000313" key="9">
    <source>
        <dbReference type="EMBL" id="RTR28268.1"/>
    </source>
</evidence>
<comment type="similarity">
    <text evidence="2">Belongs to the major facilitator superfamily. Nitrate/nitrite porter (TC 2.A.1.8) family.</text>
</comment>
<dbReference type="Pfam" id="PF07690">
    <property type="entry name" value="MFS_1"/>
    <property type="match status" value="2"/>
</dbReference>
<comment type="subcellular location">
    <subcellularLocation>
        <location evidence="1">Membrane</location>
        <topology evidence="1">Multi-pass membrane protein</topology>
    </subcellularLocation>
</comment>
<feature type="transmembrane region" description="Helical" evidence="7">
    <location>
        <begin position="276"/>
        <end position="294"/>
    </location>
</feature>
<evidence type="ECO:0000256" key="2">
    <source>
        <dbReference type="ARBA" id="ARBA00008432"/>
    </source>
</evidence>
<gene>
    <name evidence="9" type="ORF">EKG39_19255</name>
</gene>
<feature type="transmembrane region" description="Helical" evidence="7">
    <location>
        <begin position="314"/>
        <end position="332"/>
    </location>
</feature>
<dbReference type="InterPro" id="IPR044772">
    <property type="entry name" value="NO3_transporter"/>
</dbReference>
<dbReference type="SUPFAM" id="SSF103473">
    <property type="entry name" value="MFS general substrate transporter"/>
    <property type="match status" value="1"/>
</dbReference>
<dbReference type="GO" id="GO:0015112">
    <property type="term" value="F:nitrate transmembrane transporter activity"/>
    <property type="evidence" value="ECO:0007669"/>
    <property type="project" value="InterPro"/>
</dbReference>
<sequence>MDIQQRRSYQALTLATLAFAACFSVWTLYSIIGIEVKERLGLSATEFGFLLAAPIFTGAIFRVPIGFLAEKVSCRNLFFWQMLLAVPPLFYLPHIETYSGYIWIGFVLGLTGISFTIGIRYVTDWFETKRQGFALGVFGAGNAGAAITLVLVPFIVDIFGWQQIGYAYGVGMIFMAVLFRLMAPEVNEYYQKQRDSHDMAFHMAPLKDLQVWRFGLYYYFVFGSFLALILWLPHYYVSAYELSLTQAMALTLLFVTSSSMVRAVGGWFADTYGARAVNWTAFWICMVCLFFLSYPPTTMIIHGVTKDVEVSFEVNVWVFTFLIFIIGLAQGFGRASVYKTIYDYYPHHMGSVGGIVAAIGALGGCTLPIMFGFAVDVIGVYSACFMLLYGVLATCMVVMYFALRAERHQKLLRDSIANNFLEQD</sequence>
<evidence type="ECO:0000256" key="1">
    <source>
        <dbReference type="ARBA" id="ARBA00004141"/>
    </source>
</evidence>
<reference evidence="9 10" key="1">
    <citation type="submission" date="2018-12" db="EMBL/GenBank/DDBJ databases">
        <authorList>
            <person name="Yu L."/>
        </authorList>
    </citation>
    <scope>NUCLEOTIDE SEQUENCE [LARGE SCALE GENOMIC DNA]</scope>
    <source>
        <strain evidence="9 10">HAW-EB5</strain>
    </source>
</reference>
<accession>A0A3S0I9D2</accession>
<dbReference type="AlphaFoldDB" id="A0A3S0I9D2"/>
<evidence type="ECO:0000313" key="10">
    <source>
        <dbReference type="Proteomes" id="UP000282060"/>
    </source>
</evidence>
<dbReference type="Gene3D" id="1.20.1250.20">
    <property type="entry name" value="MFS general substrate transporter like domains"/>
    <property type="match status" value="2"/>
</dbReference>
<evidence type="ECO:0000256" key="5">
    <source>
        <dbReference type="ARBA" id="ARBA00023063"/>
    </source>
</evidence>
<evidence type="ECO:0000256" key="3">
    <source>
        <dbReference type="ARBA" id="ARBA00022692"/>
    </source>
</evidence>
<feature type="transmembrane region" description="Helical" evidence="7">
    <location>
        <begin position="165"/>
        <end position="183"/>
    </location>
</feature>
<proteinExistence type="inferred from homology"/>
<dbReference type="Proteomes" id="UP000282060">
    <property type="component" value="Unassembled WGS sequence"/>
</dbReference>
<feature type="transmembrane region" description="Helical" evidence="7">
    <location>
        <begin position="101"/>
        <end position="122"/>
    </location>
</feature>
<keyword evidence="3 7" id="KW-0812">Transmembrane</keyword>
<dbReference type="EMBL" id="RXNV01000013">
    <property type="protein sequence ID" value="RTR28268.1"/>
    <property type="molecule type" value="Genomic_DNA"/>
</dbReference>
<dbReference type="GO" id="GO:0016020">
    <property type="term" value="C:membrane"/>
    <property type="evidence" value="ECO:0007669"/>
    <property type="project" value="UniProtKB-SubCell"/>
</dbReference>
<dbReference type="GO" id="GO:0042128">
    <property type="term" value="P:nitrate assimilation"/>
    <property type="evidence" value="ECO:0007669"/>
    <property type="project" value="UniProtKB-KW"/>
</dbReference>
<keyword evidence="6 7" id="KW-0472">Membrane</keyword>
<dbReference type="PROSITE" id="PS51257">
    <property type="entry name" value="PROKAR_LIPOPROTEIN"/>
    <property type="match status" value="1"/>
</dbReference>
<keyword evidence="5" id="KW-0534">Nitrate assimilation</keyword>
<dbReference type="RefSeq" id="WP_126507636.1">
    <property type="nucleotide sequence ID" value="NZ_RXNV01000013.1"/>
</dbReference>
<protein>
    <submittedName>
        <fullName evidence="9">NarK/NasA family nitrate transporter</fullName>
    </submittedName>
</protein>
<feature type="domain" description="Major facilitator superfamily (MFS) profile" evidence="8">
    <location>
        <begin position="10"/>
        <end position="407"/>
    </location>
</feature>